<evidence type="ECO:0000256" key="1">
    <source>
        <dbReference type="ARBA" id="ARBA00004141"/>
    </source>
</evidence>
<dbReference type="PANTHER" id="PTHR31145">
    <property type="entry name" value="INTEGRAL MEMBRANE PROTEIN (AFU_ORTHOLOGUE AFUA_7G01610)"/>
    <property type="match status" value="1"/>
</dbReference>
<dbReference type="SMART" id="SM01320">
    <property type="entry name" value="TRP_N"/>
    <property type="match status" value="1"/>
</dbReference>
<reference evidence="10 11" key="1">
    <citation type="submission" date="2023-08" db="EMBL/GenBank/DDBJ databases">
        <title>Black Yeasts Isolated from many extreme environments.</title>
        <authorList>
            <person name="Coleine C."/>
            <person name="Stajich J.E."/>
            <person name="Selbmann L."/>
        </authorList>
    </citation>
    <scope>NUCLEOTIDE SEQUENCE [LARGE SCALE GENOMIC DNA]</scope>
    <source>
        <strain evidence="10 11">CCFEE 536</strain>
    </source>
</reference>
<evidence type="ECO:0000313" key="10">
    <source>
        <dbReference type="EMBL" id="KAK5296689.1"/>
    </source>
</evidence>
<keyword evidence="4" id="KW-0732">Signal</keyword>
<accession>A0ABR0M975</accession>
<evidence type="ECO:0000256" key="7">
    <source>
        <dbReference type="SAM" id="MobiDB-lite"/>
    </source>
</evidence>
<evidence type="ECO:0000259" key="9">
    <source>
        <dbReference type="SMART" id="SM01320"/>
    </source>
</evidence>
<feature type="region of interest" description="Disordered" evidence="7">
    <location>
        <begin position="1087"/>
        <end position="1134"/>
    </location>
</feature>
<dbReference type="PANTHER" id="PTHR31145:SF6">
    <property type="entry name" value="INTEGRAL MEMBRANE PROTEIN (AFU_ORTHOLOGUE AFUA_7G01610)"/>
    <property type="match status" value="1"/>
</dbReference>
<dbReference type="InterPro" id="IPR010308">
    <property type="entry name" value="TRP_C"/>
</dbReference>
<feature type="transmembrane region" description="Helical" evidence="8">
    <location>
        <begin position="69"/>
        <end position="87"/>
    </location>
</feature>
<feature type="transmembrane region" description="Helical" evidence="8">
    <location>
        <begin position="559"/>
        <end position="578"/>
    </location>
</feature>
<dbReference type="InterPro" id="IPR040241">
    <property type="entry name" value="TRP_Flc/Pkd2-like"/>
</dbReference>
<feature type="region of interest" description="Disordered" evidence="7">
    <location>
        <begin position="934"/>
        <end position="986"/>
    </location>
</feature>
<dbReference type="Pfam" id="PF06011">
    <property type="entry name" value="TRP"/>
    <property type="match status" value="1"/>
</dbReference>
<feature type="transmembrane region" description="Helical" evidence="8">
    <location>
        <begin position="416"/>
        <end position="437"/>
    </location>
</feature>
<feature type="domain" description="ML-like" evidence="9">
    <location>
        <begin position="89"/>
        <end position="232"/>
    </location>
</feature>
<comment type="similarity">
    <text evidence="2">Belongs to the transient receptor potential (TRP) ion channel family.</text>
</comment>
<feature type="transmembrane region" description="Helical" evidence="8">
    <location>
        <begin position="239"/>
        <end position="258"/>
    </location>
</feature>
<feature type="compositionally biased region" description="Polar residues" evidence="7">
    <location>
        <begin position="1113"/>
        <end position="1127"/>
    </location>
</feature>
<dbReference type="EMBL" id="JAVRRA010000004">
    <property type="protein sequence ID" value="KAK5296689.1"/>
    <property type="molecule type" value="Genomic_DNA"/>
</dbReference>
<keyword evidence="6 8" id="KW-0472">Membrane</keyword>
<feature type="transmembrane region" description="Helical" evidence="8">
    <location>
        <begin position="371"/>
        <end position="396"/>
    </location>
</feature>
<feature type="region of interest" description="Disordered" evidence="7">
    <location>
        <begin position="22"/>
        <end position="65"/>
    </location>
</feature>
<name>A0ABR0M975_9PEZI</name>
<evidence type="ECO:0000313" key="11">
    <source>
        <dbReference type="Proteomes" id="UP001357485"/>
    </source>
</evidence>
<evidence type="ECO:0000256" key="5">
    <source>
        <dbReference type="ARBA" id="ARBA00022989"/>
    </source>
</evidence>
<feature type="compositionally biased region" description="Low complexity" evidence="7">
    <location>
        <begin position="811"/>
        <end position="820"/>
    </location>
</feature>
<feature type="compositionally biased region" description="Basic and acidic residues" evidence="7">
    <location>
        <begin position="796"/>
        <end position="810"/>
    </location>
</feature>
<dbReference type="Proteomes" id="UP001357485">
    <property type="component" value="Unassembled WGS sequence"/>
</dbReference>
<gene>
    <name evidence="10" type="ORF">LTR16_000218</name>
</gene>
<evidence type="ECO:0000256" key="3">
    <source>
        <dbReference type="ARBA" id="ARBA00022692"/>
    </source>
</evidence>
<feature type="transmembrane region" description="Helical" evidence="8">
    <location>
        <begin position="590"/>
        <end position="609"/>
    </location>
</feature>
<comment type="caution">
    <text evidence="10">The sequence shown here is derived from an EMBL/GenBank/DDBJ whole genome shotgun (WGS) entry which is preliminary data.</text>
</comment>
<keyword evidence="5 8" id="KW-1133">Transmembrane helix</keyword>
<feature type="region of interest" description="Disordered" evidence="7">
    <location>
        <begin position="649"/>
        <end position="674"/>
    </location>
</feature>
<evidence type="ECO:0000256" key="6">
    <source>
        <dbReference type="ARBA" id="ARBA00023136"/>
    </source>
</evidence>
<protein>
    <recommendedName>
        <fullName evidence="9">ML-like domain-containing protein</fullName>
    </recommendedName>
</protein>
<feature type="transmembrane region" description="Helical" evidence="8">
    <location>
        <begin position="530"/>
        <end position="547"/>
    </location>
</feature>
<evidence type="ECO:0000256" key="2">
    <source>
        <dbReference type="ARBA" id="ARBA00010642"/>
    </source>
</evidence>
<feature type="transmembrane region" description="Helical" evidence="8">
    <location>
        <begin position="449"/>
        <end position="472"/>
    </location>
</feature>
<dbReference type="Pfam" id="PF14558">
    <property type="entry name" value="TRP_N"/>
    <property type="match status" value="1"/>
</dbReference>
<feature type="region of interest" description="Disordered" evidence="7">
    <location>
        <begin position="729"/>
        <end position="849"/>
    </location>
</feature>
<feature type="compositionally biased region" description="Low complexity" evidence="7">
    <location>
        <begin position="1088"/>
        <end position="1105"/>
    </location>
</feature>
<dbReference type="InterPro" id="IPR032800">
    <property type="entry name" value="TRP_N"/>
</dbReference>
<evidence type="ECO:0000256" key="4">
    <source>
        <dbReference type="ARBA" id="ARBA00022729"/>
    </source>
</evidence>
<comment type="subcellular location">
    <subcellularLocation>
        <location evidence="1">Membrane</location>
        <topology evidence="1">Multi-pass membrane protein</topology>
    </subcellularLocation>
</comment>
<keyword evidence="3 8" id="KW-0812">Transmembrane</keyword>
<proteinExistence type="inferred from homology"/>
<keyword evidence="11" id="KW-1185">Reference proteome</keyword>
<sequence>MIGDMGCAYLDGGCCRWQEGRSSAQKSVDQPSPRIHVPHARRKQREGPNVEPLQPPPFRRRRRKTNRNISYHTAVELLVLTIALLLWRTEAAFINFGNCLAPNIINSSPLQLQFVPQFFNAKFNTTNPSHNLNITIYGNVSGQSTVLTYTPYNAPASEFCQATVNRSCPLVPAFNASGSNPYELPAFTVAHDFYSSYAFGTFAATIRVQSGDAGAPDLACVSANITPDLGMTLSGVLCYLPAAVLILVAIATVFASIYSPWGSSDPFRWTTNYGRDEDLLRLVTPGFGDCLQYIQFVVLTGSLSLNYPGYFQPAVSQTSWAVLMFNESFVSHGNGTQSLVDGVYNTNGTYGLTRLSQLAGMTAVKDIWAGMAIWLLVIVVIVAVLCQLGFVLRWVYRQLTNTQEEDLRRKNWPFTAGNVVRVVFNYFLLPVVALSMFQLVVAPMSPASVVVMAVILLLAIIAFAGWILRLIFTTRPRANLFDDLPTVLLYGPLYNTYSDDAAPFALIPVLLTFIRGVAIGAVQPSGIAQLVMLAICETILILTLHAFRPFQSPTSMNAYHTFFATVRLVTTLLMVAFVPSLGVTEAPKGWLGYAILLLHAIVLVFGFFLNAVQTLIEVAARMAGAGGDERHGAARGGLVKVFGMRQLSRRQQRRGGNRNSMGSDPAILTQDDDSKSIRLMGGRSRSLSASSQILLNQHAGPDQRISGFDQFSQGGVDYLTIDPGTPSGHSHFSYLPDAVGSAGPSSSQRPTLGLKTEPVADPYYRPPRQRRPTMDPYTPGARSRGSWTSGDWANKPYEDSPERTEPKDSGEGPSSPFSPERGAPLPAYLRQHRDDSDPNLVGHDSRRSQTDYAVREVDFYYGVRGPALSNLPTRRLKTGPADPMGPVSSATGWMKKLFGGKSKERGKGFEVVRSSRAPPSGAVLGEELHASPRLHHDPYLDFSDAAGHHGQSSDSKETTDDEGGAKLRRGRTQYSESDYDRPFPNDDDLGLENEGGLYAARVHRISDIPPTLAPIEMTGGIEMPSRVGSRASATLRRNEARGDTNVVTDVGLDFGFNSPTIPRKSSRRTPSMDALHVADGQPRLSMVAASASPSPNRSRLPSPQRQAERGQYLQPSAGSSMRLSPSTSDRDLSDDELRGYQRNAQSLGVVAASERPTSMGYVTQHLASDSIHEGDLEAGTHMGSKAELVDGLRRSVSSGLPYDF</sequence>
<organism evidence="10 11">
    <name type="scientific">Cryomyces antarcticus</name>
    <dbReference type="NCBI Taxonomy" id="329879"/>
    <lineage>
        <taxon>Eukaryota</taxon>
        <taxon>Fungi</taxon>
        <taxon>Dikarya</taxon>
        <taxon>Ascomycota</taxon>
        <taxon>Pezizomycotina</taxon>
        <taxon>Dothideomycetes</taxon>
        <taxon>Dothideomycetes incertae sedis</taxon>
        <taxon>Cryomyces</taxon>
    </lineage>
</organism>
<evidence type="ECO:0000256" key="8">
    <source>
        <dbReference type="SAM" id="Phobius"/>
    </source>
</evidence>